<name>A0A4S4KZD9_9AGAM</name>
<protein>
    <submittedName>
        <fullName evidence="1">Uncharacterized protein</fullName>
    </submittedName>
</protein>
<gene>
    <name evidence="1" type="ORF">EW146_g10221</name>
</gene>
<reference evidence="1 2" key="1">
    <citation type="submission" date="2019-02" db="EMBL/GenBank/DDBJ databases">
        <title>Genome sequencing of the rare red list fungi Bondarzewia mesenterica.</title>
        <authorList>
            <person name="Buettner E."/>
            <person name="Kellner H."/>
        </authorList>
    </citation>
    <scope>NUCLEOTIDE SEQUENCE [LARGE SCALE GENOMIC DNA]</scope>
    <source>
        <strain evidence="1 2">DSM 108281</strain>
    </source>
</reference>
<keyword evidence="2" id="KW-1185">Reference proteome</keyword>
<evidence type="ECO:0000313" key="2">
    <source>
        <dbReference type="Proteomes" id="UP000310158"/>
    </source>
</evidence>
<accession>A0A4S4KZD9</accession>
<comment type="caution">
    <text evidence="1">The sequence shown here is derived from an EMBL/GenBank/DDBJ whole genome shotgun (WGS) entry which is preliminary data.</text>
</comment>
<dbReference type="AlphaFoldDB" id="A0A4S4KZD9"/>
<sequence>MEPRSHILLAFRASTKKRSSVLSPLKNGYIILCITPVGTLVDPPPAPTNNSTSTTNYTHTYVSKPLEALQHTTPIDNHISLASNRSLAGPSKIAVPFPDSCHLNPFVAKYTVAPSSFAPSTAPIQVEMPFLHSPSRHFGIRFIDRLRVSPLWRT</sequence>
<evidence type="ECO:0000313" key="1">
    <source>
        <dbReference type="EMBL" id="THH04264.1"/>
    </source>
</evidence>
<proteinExistence type="predicted"/>
<dbReference type="Proteomes" id="UP000310158">
    <property type="component" value="Unassembled WGS sequence"/>
</dbReference>
<dbReference type="EMBL" id="SGPL01001189">
    <property type="protein sequence ID" value="THH04264.1"/>
    <property type="molecule type" value="Genomic_DNA"/>
</dbReference>
<organism evidence="1 2">
    <name type="scientific">Bondarzewia mesenterica</name>
    <dbReference type="NCBI Taxonomy" id="1095465"/>
    <lineage>
        <taxon>Eukaryota</taxon>
        <taxon>Fungi</taxon>
        <taxon>Dikarya</taxon>
        <taxon>Basidiomycota</taxon>
        <taxon>Agaricomycotina</taxon>
        <taxon>Agaricomycetes</taxon>
        <taxon>Russulales</taxon>
        <taxon>Bondarzewiaceae</taxon>
        <taxon>Bondarzewia</taxon>
    </lineage>
</organism>